<dbReference type="PANTHER" id="PTHR43544:SF12">
    <property type="entry name" value="NAD(P)-BINDING ROSSMANN-FOLD SUPERFAMILY PROTEIN"/>
    <property type="match status" value="1"/>
</dbReference>
<keyword evidence="2" id="KW-1185">Reference proteome</keyword>
<dbReference type="Proteomes" id="UP000016570">
    <property type="component" value="Unassembled WGS sequence"/>
</dbReference>
<dbReference type="GO" id="GO:0016491">
    <property type="term" value="F:oxidoreductase activity"/>
    <property type="evidence" value="ECO:0007669"/>
    <property type="project" value="TreeGrafter"/>
</dbReference>
<comment type="caution">
    <text evidence="1">The sequence shown here is derived from an EMBL/GenBank/DDBJ whole genome shotgun (WGS) entry which is preliminary data.</text>
</comment>
<evidence type="ECO:0000313" key="2">
    <source>
        <dbReference type="Proteomes" id="UP000016570"/>
    </source>
</evidence>
<dbReference type="PRINTS" id="PR00081">
    <property type="entry name" value="GDHRDH"/>
</dbReference>
<organism evidence="1 2">
    <name type="scientific">Vibrio proteolyticus NBRC 13287</name>
    <dbReference type="NCBI Taxonomy" id="1219065"/>
    <lineage>
        <taxon>Bacteria</taxon>
        <taxon>Pseudomonadati</taxon>
        <taxon>Pseudomonadota</taxon>
        <taxon>Gammaproteobacteria</taxon>
        <taxon>Vibrionales</taxon>
        <taxon>Vibrionaceae</taxon>
        <taxon>Vibrio</taxon>
    </lineage>
</organism>
<dbReference type="InterPro" id="IPR036291">
    <property type="entry name" value="NAD(P)-bd_dom_sf"/>
</dbReference>
<dbReference type="EMBL" id="BATJ01000006">
    <property type="protein sequence ID" value="GAD67094.1"/>
    <property type="molecule type" value="Genomic_DNA"/>
</dbReference>
<dbReference type="InterPro" id="IPR051468">
    <property type="entry name" value="Fungal_SecMetab_SDRs"/>
</dbReference>
<dbReference type="PANTHER" id="PTHR43544">
    <property type="entry name" value="SHORT-CHAIN DEHYDROGENASE/REDUCTASE"/>
    <property type="match status" value="1"/>
</dbReference>
<dbReference type="AlphaFoldDB" id="U3BBC0"/>
<name>U3BBC0_VIBPR</name>
<dbReference type="Pfam" id="PF00106">
    <property type="entry name" value="adh_short"/>
    <property type="match status" value="1"/>
</dbReference>
<protein>
    <submittedName>
        <fullName evidence="1">Putative oxidoreductase</fullName>
    </submittedName>
</protein>
<dbReference type="eggNOG" id="COG1028">
    <property type="taxonomic scope" value="Bacteria"/>
</dbReference>
<evidence type="ECO:0000313" key="1">
    <source>
        <dbReference type="EMBL" id="GAD67094.1"/>
    </source>
</evidence>
<reference evidence="1 2" key="1">
    <citation type="submission" date="2013-09" db="EMBL/GenBank/DDBJ databases">
        <title>Whole genome shotgun sequence of Vibrio proteolyticus NBRC 13287.</title>
        <authorList>
            <person name="Isaki S."/>
            <person name="Hosoyama A."/>
            <person name="Numata M."/>
            <person name="Hashimoto M."/>
            <person name="Hosoyama Y."/>
            <person name="Tsuchikane K."/>
            <person name="Noguchi M."/>
            <person name="Hirakata S."/>
            <person name="Ichikawa N."/>
            <person name="Ohji S."/>
            <person name="Yamazoe A."/>
            <person name="Fujita N."/>
        </authorList>
    </citation>
    <scope>NUCLEOTIDE SEQUENCE [LARGE SCALE GENOMIC DNA]</scope>
    <source>
        <strain evidence="1 2">NBRC 13287</strain>
    </source>
</reference>
<sequence length="235" mass="25787">MEILIVGGNGGIGRALVKEALSRFSGANVHATYRRECPEMVAANLIWHRMDVENESSIEQVALSMTRLDWIINTVGLLHCDGQMPEKNSQSVEAGFFMHNMMVNALPTLLLAKHFRPLLKGSRQPLLAALSARVGSISDNRLGGWYSYRASKAALNMIIKTLALEWSRTLPASVVVTLHPGTTDTPLSAPFQSKVAPDKLFTPERVARDLLTVLSSLKATDSGRFLAYDGSELPW</sequence>
<dbReference type="Gene3D" id="3.40.50.720">
    <property type="entry name" value="NAD(P)-binding Rossmann-like Domain"/>
    <property type="match status" value="1"/>
</dbReference>
<dbReference type="SUPFAM" id="SSF51735">
    <property type="entry name" value="NAD(P)-binding Rossmann-fold domains"/>
    <property type="match status" value="1"/>
</dbReference>
<dbReference type="NCBIfam" id="NF006532">
    <property type="entry name" value="PRK09009.1"/>
    <property type="match status" value="1"/>
</dbReference>
<dbReference type="CDD" id="cd05325">
    <property type="entry name" value="carb_red_sniffer_like_SDR_c"/>
    <property type="match status" value="1"/>
</dbReference>
<dbReference type="GO" id="GO:0005737">
    <property type="term" value="C:cytoplasm"/>
    <property type="evidence" value="ECO:0007669"/>
    <property type="project" value="TreeGrafter"/>
</dbReference>
<dbReference type="InterPro" id="IPR002347">
    <property type="entry name" value="SDR_fam"/>
</dbReference>
<dbReference type="RefSeq" id="WP_021705069.1">
    <property type="nucleotide sequence ID" value="NZ_BATJ01000006.1"/>
</dbReference>
<gene>
    <name evidence="1" type="ORF">VPR01S_06_01110</name>
</gene>
<dbReference type="STRING" id="1219065.VPR01S_06_01110"/>
<accession>U3BBC0</accession>
<proteinExistence type="predicted"/>